<protein>
    <recommendedName>
        <fullName evidence="4">RanBD1 domain-containing protein</fullName>
    </recommendedName>
</protein>
<dbReference type="VEuPathDB" id="GiardiaDB:GMRT_11038"/>
<feature type="region of interest" description="Disordered" evidence="1">
    <location>
        <begin position="1"/>
        <end position="30"/>
    </location>
</feature>
<dbReference type="Gene3D" id="2.30.29.30">
    <property type="entry name" value="Pleckstrin-homology domain (PH domain)/Phosphotyrosine-binding domain (PTB)"/>
    <property type="match status" value="1"/>
</dbReference>
<evidence type="ECO:0000313" key="3">
    <source>
        <dbReference type="Proteomes" id="UP000315496"/>
    </source>
</evidence>
<organism evidence="2 3">
    <name type="scientific">Giardia muris</name>
    <dbReference type="NCBI Taxonomy" id="5742"/>
    <lineage>
        <taxon>Eukaryota</taxon>
        <taxon>Metamonada</taxon>
        <taxon>Diplomonadida</taxon>
        <taxon>Hexamitidae</taxon>
        <taxon>Giardiinae</taxon>
        <taxon>Giardia</taxon>
    </lineage>
</organism>
<dbReference type="InterPro" id="IPR011993">
    <property type="entry name" value="PH-like_dom_sf"/>
</dbReference>
<dbReference type="EMBL" id="VDLU01000004">
    <property type="protein sequence ID" value="TNJ27174.1"/>
    <property type="molecule type" value="Genomic_DNA"/>
</dbReference>
<sequence>MSEGTEFPGFRKESEAVREDRAPSKADETFEKLPKFSFGQLSLPSENPTLTFNFKPPPVSKEIANPAESRTSKGSDNVAVRKSPQSAEVSRDEYLDKDSLFEGRDLELYRFDKEKKEWATQNKGYAQVKQPPNTDGERQLVFSRVGTNVTVLNSRVSAENTIAAEGQRYIKIGLNNSVTNEAGVYLLKFASTALRDACLAALEKGTRYEPKTDPEVPSKSD</sequence>
<reference evidence="2 3" key="1">
    <citation type="submission" date="2019-05" db="EMBL/GenBank/DDBJ databases">
        <title>The compact genome of Giardia muris reveals important steps in the evolution of intestinal protozoan parasites.</title>
        <authorList>
            <person name="Xu F."/>
            <person name="Jimenez-Gonzalez A."/>
            <person name="Einarsson E."/>
            <person name="Astvaldsson A."/>
            <person name="Peirasmaki D."/>
            <person name="Eckmann L."/>
            <person name="Andersson J.O."/>
            <person name="Svard S.G."/>
            <person name="Jerlstrom-Hultqvist J."/>
        </authorList>
    </citation>
    <scope>NUCLEOTIDE SEQUENCE [LARGE SCALE GENOMIC DNA]</scope>
    <source>
        <strain evidence="2 3">Roberts-Thomson</strain>
    </source>
</reference>
<dbReference type="AlphaFoldDB" id="A0A4Z1SN55"/>
<evidence type="ECO:0000313" key="2">
    <source>
        <dbReference type="EMBL" id="TNJ27174.1"/>
    </source>
</evidence>
<keyword evidence="3" id="KW-1185">Reference proteome</keyword>
<proteinExistence type="predicted"/>
<evidence type="ECO:0000256" key="1">
    <source>
        <dbReference type="SAM" id="MobiDB-lite"/>
    </source>
</evidence>
<gene>
    <name evidence="2" type="ORF">GMRT_11038</name>
</gene>
<comment type="caution">
    <text evidence="2">The sequence shown here is derived from an EMBL/GenBank/DDBJ whole genome shotgun (WGS) entry which is preliminary data.</text>
</comment>
<feature type="region of interest" description="Disordered" evidence="1">
    <location>
        <begin position="43"/>
        <end position="92"/>
    </location>
</feature>
<evidence type="ECO:0008006" key="4">
    <source>
        <dbReference type="Google" id="ProtNLM"/>
    </source>
</evidence>
<dbReference type="SUPFAM" id="SSF50729">
    <property type="entry name" value="PH domain-like"/>
    <property type="match status" value="1"/>
</dbReference>
<accession>A0A4Z1SN55</accession>
<dbReference type="Proteomes" id="UP000315496">
    <property type="component" value="Chromosome 4"/>
</dbReference>
<feature type="compositionally biased region" description="Basic and acidic residues" evidence="1">
    <location>
        <begin position="9"/>
        <end position="30"/>
    </location>
</feature>
<dbReference type="OrthoDB" id="10255209at2759"/>
<name>A0A4Z1SN55_GIAMU</name>
<feature type="compositionally biased region" description="Polar residues" evidence="1">
    <location>
        <begin position="43"/>
        <end position="52"/>
    </location>
</feature>